<evidence type="ECO:0000313" key="10">
    <source>
        <dbReference type="RefSeq" id="XP_022250472.1"/>
    </source>
</evidence>
<protein>
    <submittedName>
        <fullName evidence="8 9">Deleted in autism-related protein 1 homolog isoform X1</fullName>
    </submittedName>
</protein>
<proteinExistence type="inferred from homology"/>
<dbReference type="PANTHER" id="PTHR32073">
    <property type="entry name" value="GH11358P"/>
    <property type="match status" value="1"/>
</dbReference>
<accession>A0ABM1T3L4</accession>
<sequence length="505" mass="57582">MQTLKLWIRMIFRQWYKKLVIAAIFVLGLYCSLQLLDSGKHKLRHSKNTQTTHHSSESHGIVEIDPENQIPDNRNLYKVPKEDIHIDMCPACFGKEICTDIEAGLVEISKNSKTEFRELIMREASLHKTEKVVVSSVTDALWNKFDKFICQNASKSFPCDVSAAISTGYLTSNQALTVDGLRNLYKVLDKSKSEAVLPICATNKLIHELISTFDGNGDRQLNQEEQGHLMTGLLLHPSYVVLKFQDAISSNLPLPNFHGTCGRLAVWEGGMTPLKDHLQESFEERAGLAAQLLQLVDDFQNEDPNWYFLYTEFSYNSFSVTNEGEVLLTDLQDMIIIDKTLFTQAVGPHSTQSERLCNEMCYQKFTRDIMTSEYVTNVCSQVKHYGQLMFAIVCKEILSDLEEHKTGGFFNYDGNKVHQRSEYRGLLHSPPEKDKDNIEELLRDCVQETLAGGRKQAVEELQETLDKYLTYNDIDDEKNDKNDDDESEKDEEEGNDIEINLNCSG</sequence>
<evidence type="ECO:0000256" key="4">
    <source>
        <dbReference type="ARBA" id="ARBA00022729"/>
    </source>
</evidence>
<dbReference type="GeneID" id="106466691"/>
<feature type="region of interest" description="Disordered" evidence="5">
    <location>
        <begin position="469"/>
        <end position="505"/>
    </location>
</feature>
<dbReference type="RefSeq" id="XP_022250470.1">
    <property type="nucleotide sequence ID" value="XM_022394762.1"/>
</dbReference>
<evidence type="ECO:0000256" key="2">
    <source>
        <dbReference type="ARBA" id="ARBA00006338"/>
    </source>
</evidence>
<evidence type="ECO:0000313" key="8">
    <source>
        <dbReference type="RefSeq" id="XP_022250470.1"/>
    </source>
</evidence>
<dbReference type="PANTHER" id="PTHR32073:SF10">
    <property type="entry name" value="FAM69 PROTEIN-KINASE DOMAIN-CONTAINING PROTEIN"/>
    <property type="match status" value="1"/>
</dbReference>
<evidence type="ECO:0000313" key="9">
    <source>
        <dbReference type="RefSeq" id="XP_022250471.1"/>
    </source>
</evidence>
<organism evidence="7 8">
    <name type="scientific">Limulus polyphemus</name>
    <name type="common">Atlantic horseshoe crab</name>
    <dbReference type="NCBI Taxonomy" id="6850"/>
    <lineage>
        <taxon>Eukaryota</taxon>
        <taxon>Metazoa</taxon>
        <taxon>Ecdysozoa</taxon>
        <taxon>Arthropoda</taxon>
        <taxon>Chelicerata</taxon>
        <taxon>Merostomata</taxon>
        <taxon>Xiphosura</taxon>
        <taxon>Limulidae</taxon>
        <taxon>Limulus</taxon>
    </lineage>
</organism>
<dbReference type="Pfam" id="PF12260">
    <property type="entry name" value="PIP49_C"/>
    <property type="match status" value="1"/>
</dbReference>
<dbReference type="RefSeq" id="XP_022250472.1">
    <property type="nucleotide sequence ID" value="XM_022394764.1"/>
</dbReference>
<reference evidence="8 9" key="1">
    <citation type="submission" date="2025-05" db="UniProtKB">
        <authorList>
            <consortium name="RefSeq"/>
        </authorList>
    </citation>
    <scope>IDENTIFICATION</scope>
    <source>
        <tissue evidence="8 9">Muscle</tissue>
    </source>
</reference>
<evidence type="ECO:0000256" key="5">
    <source>
        <dbReference type="SAM" id="MobiDB-lite"/>
    </source>
</evidence>
<evidence type="ECO:0000313" key="7">
    <source>
        <dbReference type="Proteomes" id="UP000694941"/>
    </source>
</evidence>
<dbReference type="InterPro" id="IPR020519">
    <property type="entry name" value="DIPK2A/B"/>
</dbReference>
<evidence type="ECO:0000256" key="1">
    <source>
        <dbReference type="ARBA" id="ARBA00004613"/>
    </source>
</evidence>
<keyword evidence="7" id="KW-1185">Reference proteome</keyword>
<keyword evidence="3" id="KW-0964">Secreted</keyword>
<evidence type="ECO:0000259" key="6">
    <source>
        <dbReference type="Pfam" id="PF12260"/>
    </source>
</evidence>
<keyword evidence="4" id="KW-0732">Signal</keyword>
<name>A0ABM1T3L4_LIMPO</name>
<comment type="subcellular location">
    <subcellularLocation>
        <location evidence="1">Secreted</location>
    </subcellularLocation>
</comment>
<evidence type="ECO:0000256" key="3">
    <source>
        <dbReference type="ARBA" id="ARBA00022525"/>
    </source>
</evidence>
<gene>
    <name evidence="8 9 10" type="primary">LOC106466691</name>
</gene>
<dbReference type="InterPro" id="IPR022049">
    <property type="entry name" value="FAM69_kinase_dom"/>
</dbReference>
<comment type="similarity">
    <text evidence="2">Belongs to the DIPK family.</text>
</comment>
<dbReference type="Proteomes" id="UP000694941">
    <property type="component" value="Unplaced"/>
</dbReference>
<dbReference type="RefSeq" id="XP_022250471.1">
    <property type="nucleotide sequence ID" value="XM_022394763.1"/>
</dbReference>
<feature type="domain" description="FAM69 protein-kinase" evidence="6">
    <location>
        <begin position="238"/>
        <end position="447"/>
    </location>
</feature>
<feature type="compositionally biased region" description="Acidic residues" evidence="5">
    <location>
        <begin position="473"/>
        <end position="496"/>
    </location>
</feature>